<evidence type="ECO:0000313" key="5">
    <source>
        <dbReference type="EMBL" id="GIN61312.1"/>
    </source>
</evidence>
<dbReference type="InterPro" id="IPR050204">
    <property type="entry name" value="AraC_XylS_family_regulators"/>
</dbReference>
<dbReference type="GO" id="GO:0043565">
    <property type="term" value="F:sequence-specific DNA binding"/>
    <property type="evidence" value="ECO:0007669"/>
    <property type="project" value="InterPro"/>
</dbReference>
<dbReference type="AlphaFoldDB" id="A0A920BTJ0"/>
<dbReference type="OrthoDB" id="9803764at2"/>
<dbReference type="RefSeq" id="WP_137742775.1">
    <property type="nucleotide sequence ID" value="NZ_BORC01000002.1"/>
</dbReference>
<dbReference type="Proteomes" id="UP000682111">
    <property type="component" value="Unassembled WGS sequence"/>
</dbReference>
<accession>A0A920BTJ0</accession>
<dbReference type="InterPro" id="IPR018060">
    <property type="entry name" value="HTH_AraC"/>
</dbReference>
<evidence type="ECO:0000313" key="6">
    <source>
        <dbReference type="Proteomes" id="UP000682111"/>
    </source>
</evidence>
<sequence length="251" mass="29171">MNYIMKYGKNFIGISNNIEAECHKHWLLQMFLSSQKELTIEVNGQPIPCSSIIINMDTPHKFNTQGEPHFTMLIDPTTKLGQVMRELLNNRPFFVIPYEKNRIMQENFRNMLEQKKDEAIQFFIQSVIFPFSYNNLKAFDDRVIQVLNLFDDFTPEDEILQIKYLSKRIGLSESRLAHLFKAETGIPLKSFIVLRKLQRAYELIFNGENITTAALNAGFNTPSHLAHTNKLMTGMSAKNILRNSEFLKVFQ</sequence>
<feature type="domain" description="HTH araC/xylS-type" evidence="4">
    <location>
        <begin position="144"/>
        <end position="243"/>
    </location>
</feature>
<keyword evidence="2" id="KW-0238">DNA-binding</keyword>
<gene>
    <name evidence="5" type="ORF">J27TS8_13050</name>
</gene>
<dbReference type="Gene3D" id="1.10.10.60">
    <property type="entry name" value="Homeodomain-like"/>
    <property type="match status" value="1"/>
</dbReference>
<dbReference type="PROSITE" id="PS01124">
    <property type="entry name" value="HTH_ARAC_FAMILY_2"/>
    <property type="match status" value="1"/>
</dbReference>
<evidence type="ECO:0000256" key="3">
    <source>
        <dbReference type="ARBA" id="ARBA00023163"/>
    </source>
</evidence>
<dbReference type="Pfam" id="PF12833">
    <property type="entry name" value="HTH_18"/>
    <property type="match status" value="1"/>
</dbReference>
<evidence type="ECO:0000256" key="1">
    <source>
        <dbReference type="ARBA" id="ARBA00023015"/>
    </source>
</evidence>
<protein>
    <submittedName>
        <fullName evidence="5">AraC family transcriptional regulator</fullName>
    </submittedName>
</protein>
<reference evidence="5" key="1">
    <citation type="submission" date="2021-03" db="EMBL/GenBank/DDBJ databases">
        <title>Antimicrobial resistance genes in bacteria isolated from Japanese honey, and their potential for conferring macrolide and lincosamide resistance in the American foulbrood pathogen Paenibacillus larvae.</title>
        <authorList>
            <person name="Okamoto M."/>
            <person name="Kumagai M."/>
            <person name="Kanamori H."/>
            <person name="Takamatsu D."/>
        </authorList>
    </citation>
    <scope>NUCLEOTIDE SEQUENCE</scope>
    <source>
        <strain evidence="5">J27TS8</strain>
    </source>
</reference>
<dbReference type="PANTHER" id="PTHR46796">
    <property type="entry name" value="HTH-TYPE TRANSCRIPTIONAL ACTIVATOR RHAS-RELATED"/>
    <property type="match status" value="1"/>
</dbReference>
<comment type="caution">
    <text evidence="5">The sequence shown here is derived from an EMBL/GenBank/DDBJ whole genome shotgun (WGS) entry which is preliminary data.</text>
</comment>
<organism evidence="5 6">
    <name type="scientific">Robertmurraya siralis</name>
    <dbReference type="NCBI Taxonomy" id="77777"/>
    <lineage>
        <taxon>Bacteria</taxon>
        <taxon>Bacillati</taxon>
        <taxon>Bacillota</taxon>
        <taxon>Bacilli</taxon>
        <taxon>Bacillales</taxon>
        <taxon>Bacillaceae</taxon>
        <taxon>Robertmurraya</taxon>
    </lineage>
</organism>
<keyword evidence="1" id="KW-0805">Transcription regulation</keyword>
<dbReference type="SMART" id="SM00342">
    <property type="entry name" value="HTH_ARAC"/>
    <property type="match status" value="1"/>
</dbReference>
<proteinExistence type="predicted"/>
<keyword evidence="6" id="KW-1185">Reference proteome</keyword>
<evidence type="ECO:0000256" key="2">
    <source>
        <dbReference type="ARBA" id="ARBA00023125"/>
    </source>
</evidence>
<keyword evidence="3" id="KW-0804">Transcription</keyword>
<dbReference type="GO" id="GO:0003700">
    <property type="term" value="F:DNA-binding transcription factor activity"/>
    <property type="evidence" value="ECO:0007669"/>
    <property type="project" value="InterPro"/>
</dbReference>
<dbReference type="EMBL" id="BORC01000002">
    <property type="protein sequence ID" value="GIN61312.1"/>
    <property type="molecule type" value="Genomic_DNA"/>
</dbReference>
<name>A0A920BTJ0_9BACI</name>
<evidence type="ECO:0000259" key="4">
    <source>
        <dbReference type="PROSITE" id="PS01124"/>
    </source>
</evidence>